<evidence type="ECO:0000256" key="1">
    <source>
        <dbReference type="ARBA" id="ARBA00001917"/>
    </source>
</evidence>
<dbReference type="Proteomes" id="UP001242480">
    <property type="component" value="Unassembled WGS sequence"/>
</dbReference>
<reference evidence="7 8" key="1">
    <citation type="submission" date="2023-07" db="EMBL/GenBank/DDBJ databases">
        <title>Genomic Encyclopedia of Type Strains, Phase IV (KMG-IV): sequencing the most valuable type-strain genomes for metagenomic binning, comparative biology and taxonomic classification.</title>
        <authorList>
            <person name="Goeker M."/>
        </authorList>
    </citation>
    <scope>NUCLEOTIDE SEQUENCE [LARGE SCALE GENOMIC DNA]</scope>
    <source>
        <strain evidence="7 8">DSM 19619</strain>
    </source>
</reference>
<protein>
    <submittedName>
        <fullName evidence="7">4-hydroxymandelate oxidase</fullName>
        <ecNumber evidence="7">1.1.3.46</ecNumber>
    </submittedName>
</protein>
<dbReference type="Gene3D" id="3.20.20.70">
    <property type="entry name" value="Aldolase class I"/>
    <property type="match status" value="1"/>
</dbReference>
<dbReference type="EMBL" id="JAUSVX010000001">
    <property type="protein sequence ID" value="MDQ0467221.1"/>
    <property type="molecule type" value="Genomic_DNA"/>
</dbReference>
<accession>A0ABU0J0Z0</accession>
<comment type="similarity">
    <text evidence="5">Belongs to the FMN-dependent alpha-hydroxy acid dehydrogenase family.</text>
</comment>
<dbReference type="GO" id="GO:0016491">
    <property type="term" value="F:oxidoreductase activity"/>
    <property type="evidence" value="ECO:0007669"/>
    <property type="project" value="UniProtKB-KW"/>
</dbReference>
<evidence type="ECO:0000256" key="3">
    <source>
        <dbReference type="ARBA" id="ARBA00022643"/>
    </source>
</evidence>
<dbReference type="EC" id="1.1.3.46" evidence="7"/>
<evidence type="ECO:0000256" key="5">
    <source>
        <dbReference type="ARBA" id="ARBA00024042"/>
    </source>
</evidence>
<dbReference type="PANTHER" id="PTHR10578:SF107">
    <property type="entry name" value="2-HYDROXYACID OXIDASE 1"/>
    <property type="match status" value="1"/>
</dbReference>
<evidence type="ECO:0000313" key="7">
    <source>
        <dbReference type="EMBL" id="MDQ0467221.1"/>
    </source>
</evidence>
<evidence type="ECO:0000256" key="4">
    <source>
        <dbReference type="ARBA" id="ARBA00023002"/>
    </source>
</evidence>
<keyword evidence="8" id="KW-1185">Reference proteome</keyword>
<evidence type="ECO:0000313" key="8">
    <source>
        <dbReference type="Proteomes" id="UP001242480"/>
    </source>
</evidence>
<dbReference type="InterPro" id="IPR013785">
    <property type="entry name" value="Aldolase_TIM"/>
</dbReference>
<keyword evidence="4 7" id="KW-0560">Oxidoreductase</keyword>
<evidence type="ECO:0000259" key="6">
    <source>
        <dbReference type="PROSITE" id="PS51349"/>
    </source>
</evidence>
<evidence type="ECO:0000256" key="2">
    <source>
        <dbReference type="ARBA" id="ARBA00022630"/>
    </source>
</evidence>
<comment type="cofactor">
    <cofactor evidence="1">
        <name>FMN</name>
        <dbReference type="ChEBI" id="CHEBI:58210"/>
    </cofactor>
</comment>
<dbReference type="SUPFAM" id="SSF51395">
    <property type="entry name" value="FMN-linked oxidoreductases"/>
    <property type="match status" value="1"/>
</dbReference>
<gene>
    <name evidence="7" type="ORF">QO011_000216</name>
</gene>
<dbReference type="PANTHER" id="PTHR10578">
    <property type="entry name" value="S -2-HYDROXY-ACID OXIDASE-RELATED"/>
    <property type="match status" value="1"/>
</dbReference>
<dbReference type="InterPro" id="IPR000262">
    <property type="entry name" value="FMN-dep_DH"/>
</dbReference>
<keyword evidence="3" id="KW-0288">FMN</keyword>
<dbReference type="Pfam" id="PF01070">
    <property type="entry name" value="FMN_dh"/>
    <property type="match status" value="1"/>
</dbReference>
<dbReference type="RefSeq" id="WP_307266584.1">
    <property type="nucleotide sequence ID" value="NZ_JAUSVX010000001.1"/>
</dbReference>
<comment type="caution">
    <text evidence="7">The sequence shown here is derived from an EMBL/GenBank/DDBJ whole genome shotgun (WGS) entry which is preliminary data.</text>
</comment>
<dbReference type="InterPro" id="IPR037396">
    <property type="entry name" value="FMN_HAD"/>
</dbReference>
<feature type="domain" description="FMN hydroxy acid dehydrogenase" evidence="6">
    <location>
        <begin position="1"/>
        <end position="353"/>
    </location>
</feature>
<organism evidence="7 8">
    <name type="scientific">Labrys wisconsinensis</name>
    <dbReference type="NCBI Taxonomy" id="425677"/>
    <lineage>
        <taxon>Bacteria</taxon>
        <taxon>Pseudomonadati</taxon>
        <taxon>Pseudomonadota</taxon>
        <taxon>Alphaproteobacteria</taxon>
        <taxon>Hyphomicrobiales</taxon>
        <taxon>Xanthobacteraceae</taxon>
        <taxon>Labrys</taxon>
    </lineage>
</organism>
<name>A0ABU0J0Z0_9HYPH</name>
<dbReference type="PIRSF" id="PIRSF000138">
    <property type="entry name" value="Al-hdrx_acd_dh"/>
    <property type="match status" value="1"/>
</dbReference>
<dbReference type="InterPro" id="IPR012133">
    <property type="entry name" value="Alpha-hydoxy_acid_DH_FMN"/>
</dbReference>
<keyword evidence="2" id="KW-0285">Flavoprotein</keyword>
<proteinExistence type="inferred from homology"/>
<dbReference type="PROSITE" id="PS51349">
    <property type="entry name" value="FMN_HYDROXY_ACID_DH_2"/>
    <property type="match status" value="1"/>
</dbReference>
<sequence>MPSIATSTLPHGEEAREILGEALFAYLVGRARDLPPDAADANEQDLRSYRLLPRVMTGAAGISLATALCGRTLAAPLGVGAFAGDRVFHADGLLPIARACRRAGLPLVVSEETMTPLAAITAEHRDCWLQLRAAGPPNRIRRLVDEAAAAGAAGLVLTVLAPVHPAPGLQPGGYSIGADIARRGSTTIGSTDPGVEALPPFPAWSWSDLAAIAAHAGEAGLPLLAKGVLHPADAAAAERAGCAGVVVSNIGLRQSGRWATPASQLPSVRAASAGAVLLDGGVRHGVDAVVARCLGADLSLAVRPVVTALVAGGEAAVHDLLARWLDEIAAISSWCGVSSVTDLDGGFVLHGGVQP</sequence>